<dbReference type="Gene3D" id="2.170.120.12">
    <property type="entry name" value="DNA-directed RNA polymerase, insert domain"/>
    <property type="match status" value="1"/>
</dbReference>
<dbReference type="EMBL" id="UINC01001816">
    <property type="protein sequence ID" value="SUZ89373.1"/>
    <property type="molecule type" value="Genomic_DNA"/>
</dbReference>
<dbReference type="CDD" id="cd06928">
    <property type="entry name" value="RNAP_alpha_NTD"/>
    <property type="match status" value="1"/>
</dbReference>
<accession>A0A381RJZ1</accession>
<dbReference type="InterPro" id="IPR011263">
    <property type="entry name" value="DNA-dir_RNA_pol_RpoA/D/Rpb3"/>
</dbReference>
<reference evidence="9" key="1">
    <citation type="submission" date="2018-05" db="EMBL/GenBank/DDBJ databases">
        <authorList>
            <person name="Lanie J.A."/>
            <person name="Ng W.-L."/>
            <person name="Kazmierczak K.M."/>
            <person name="Andrzejewski T.M."/>
            <person name="Davidsen T.M."/>
            <person name="Wayne K.J."/>
            <person name="Tettelin H."/>
            <person name="Glass J.I."/>
            <person name="Rusch D."/>
            <person name="Podicherti R."/>
            <person name="Tsui H.-C.T."/>
            <person name="Winkler M.E."/>
        </authorList>
    </citation>
    <scope>NUCLEOTIDE SEQUENCE</scope>
</reference>
<dbReference type="SUPFAM" id="SSF55257">
    <property type="entry name" value="RBP11-like subunits of RNA polymerase"/>
    <property type="match status" value="1"/>
</dbReference>
<dbReference type="HAMAP" id="MF_00059">
    <property type="entry name" value="RNApol_bact_RpoA"/>
    <property type="match status" value="1"/>
</dbReference>
<dbReference type="GO" id="GO:0006351">
    <property type="term" value="P:DNA-templated transcription"/>
    <property type="evidence" value="ECO:0007669"/>
    <property type="project" value="InterPro"/>
</dbReference>
<keyword evidence="6" id="KW-0804">Transcription</keyword>
<dbReference type="InterPro" id="IPR011773">
    <property type="entry name" value="DNA-dir_RpoA"/>
</dbReference>
<dbReference type="AlphaFoldDB" id="A0A381RJZ1"/>
<sequence length="318" mass="34292">MLTMQRPTVEALGDEENNHQRFAVGPLEPGFGHTIGNSLRRTLLSSVPGAAITQVKFDGETALHEFATIDGVVEDVTDLILNFKDIVLTCESDEPVAVRLDASGPCDLLAGDVDWGADVECVNPELQIATLSKGGRLAVDITVQQGRGYLSSENQDTSSTIGVIPIDAIFSPVRRVSLEVEPTRVEQSTNFDRLILDIDTDGAISPRDALASAGDTLRTLVGLVADMSEEPLGLEINEVAVVETSSPELEMPIEDLDLSERPRNCLKRGQVNSVGELLEKSIDDLMAITNFGQKSLDEVIQKLDERGLALKGMTPSIQ</sequence>
<dbReference type="InterPro" id="IPR011260">
    <property type="entry name" value="RNAP_asu_C"/>
</dbReference>
<dbReference type="Gene3D" id="3.30.1360.10">
    <property type="entry name" value="RNA polymerase, RBP11-like subunit"/>
    <property type="match status" value="1"/>
</dbReference>
<dbReference type="GO" id="GO:0003899">
    <property type="term" value="F:DNA-directed RNA polymerase activity"/>
    <property type="evidence" value="ECO:0007669"/>
    <property type="project" value="UniProtKB-EC"/>
</dbReference>
<dbReference type="EC" id="2.7.7.6" evidence="2"/>
<dbReference type="Pfam" id="PF01000">
    <property type="entry name" value="RNA_pol_A_bac"/>
    <property type="match status" value="1"/>
</dbReference>
<evidence type="ECO:0000256" key="6">
    <source>
        <dbReference type="ARBA" id="ARBA00023163"/>
    </source>
</evidence>
<keyword evidence="4" id="KW-0808">Transferase</keyword>
<proteinExistence type="inferred from homology"/>
<evidence type="ECO:0000313" key="9">
    <source>
        <dbReference type="EMBL" id="SUZ89373.1"/>
    </source>
</evidence>
<evidence type="ECO:0000256" key="4">
    <source>
        <dbReference type="ARBA" id="ARBA00022679"/>
    </source>
</evidence>
<dbReference type="GO" id="GO:0003677">
    <property type="term" value="F:DNA binding"/>
    <property type="evidence" value="ECO:0007669"/>
    <property type="project" value="InterPro"/>
</dbReference>
<evidence type="ECO:0000259" key="8">
    <source>
        <dbReference type="SMART" id="SM00662"/>
    </source>
</evidence>
<dbReference type="InterPro" id="IPR036603">
    <property type="entry name" value="RBP11-like"/>
</dbReference>
<evidence type="ECO:0000256" key="7">
    <source>
        <dbReference type="ARBA" id="ARBA00048552"/>
    </source>
</evidence>
<comment type="similarity">
    <text evidence="1">Belongs to the RNA polymerase alpha chain family.</text>
</comment>
<dbReference type="NCBIfam" id="NF003519">
    <property type="entry name" value="PRK05182.2-5"/>
    <property type="match status" value="1"/>
</dbReference>
<feature type="domain" description="DNA-directed RNA polymerase RpoA/D/Rpb3-type" evidence="8">
    <location>
        <begin position="19"/>
        <end position="227"/>
    </location>
</feature>
<keyword evidence="5" id="KW-0548">Nucleotidyltransferase</keyword>
<keyword evidence="3" id="KW-0240">DNA-directed RNA polymerase</keyword>
<evidence type="ECO:0000256" key="1">
    <source>
        <dbReference type="ARBA" id="ARBA00007123"/>
    </source>
</evidence>
<dbReference type="FunFam" id="2.170.120.12:FF:000001">
    <property type="entry name" value="DNA-directed RNA polymerase subunit alpha"/>
    <property type="match status" value="1"/>
</dbReference>
<evidence type="ECO:0000256" key="5">
    <source>
        <dbReference type="ARBA" id="ARBA00022695"/>
    </source>
</evidence>
<dbReference type="GO" id="GO:0046983">
    <property type="term" value="F:protein dimerization activity"/>
    <property type="evidence" value="ECO:0007669"/>
    <property type="project" value="InterPro"/>
</dbReference>
<dbReference type="GO" id="GO:0000428">
    <property type="term" value="C:DNA-directed RNA polymerase complex"/>
    <property type="evidence" value="ECO:0007669"/>
    <property type="project" value="UniProtKB-KW"/>
</dbReference>
<comment type="catalytic activity">
    <reaction evidence="7">
        <text>RNA(n) + a ribonucleoside 5'-triphosphate = RNA(n+1) + diphosphate</text>
        <dbReference type="Rhea" id="RHEA:21248"/>
        <dbReference type="Rhea" id="RHEA-COMP:14527"/>
        <dbReference type="Rhea" id="RHEA-COMP:17342"/>
        <dbReference type="ChEBI" id="CHEBI:33019"/>
        <dbReference type="ChEBI" id="CHEBI:61557"/>
        <dbReference type="ChEBI" id="CHEBI:140395"/>
        <dbReference type="EC" id="2.7.7.6"/>
    </reaction>
</comment>
<dbReference type="Gene3D" id="1.10.150.20">
    <property type="entry name" value="5' to 3' exonuclease, C-terminal subdomain"/>
    <property type="match status" value="1"/>
</dbReference>
<dbReference type="SMART" id="SM00662">
    <property type="entry name" value="RPOLD"/>
    <property type="match status" value="1"/>
</dbReference>
<gene>
    <name evidence="9" type="ORF">METZ01_LOCUS42227</name>
</gene>
<evidence type="ECO:0000256" key="3">
    <source>
        <dbReference type="ARBA" id="ARBA00022478"/>
    </source>
</evidence>
<name>A0A381RJZ1_9ZZZZ</name>
<dbReference type="SUPFAM" id="SSF47789">
    <property type="entry name" value="C-terminal domain of RNA polymerase alpha subunit"/>
    <property type="match status" value="1"/>
</dbReference>
<dbReference type="Pfam" id="PF01193">
    <property type="entry name" value="RNA_pol_L"/>
    <property type="match status" value="1"/>
</dbReference>
<protein>
    <recommendedName>
        <fullName evidence="2">DNA-directed RNA polymerase</fullName>
        <ecNumber evidence="2">2.7.7.6</ecNumber>
    </recommendedName>
</protein>
<organism evidence="9">
    <name type="scientific">marine metagenome</name>
    <dbReference type="NCBI Taxonomy" id="408172"/>
    <lineage>
        <taxon>unclassified sequences</taxon>
        <taxon>metagenomes</taxon>
        <taxon>ecological metagenomes</taxon>
    </lineage>
</organism>
<dbReference type="NCBIfam" id="TIGR02027">
    <property type="entry name" value="rpoA"/>
    <property type="match status" value="1"/>
</dbReference>
<dbReference type="InterPro" id="IPR011262">
    <property type="entry name" value="DNA-dir_RNA_pol_insert"/>
</dbReference>
<dbReference type="Pfam" id="PF03118">
    <property type="entry name" value="RNA_pol_A_CTD"/>
    <property type="match status" value="1"/>
</dbReference>
<dbReference type="SUPFAM" id="SSF56553">
    <property type="entry name" value="Insert subdomain of RNA polymerase alpha subunit"/>
    <property type="match status" value="1"/>
</dbReference>
<dbReference type="InterPro" id="IPR036643">
    <property type="entry name" value="RNApol_insert_sf"/>
</dbReference>
<evidence type="ECO:0000256" key="2">
    <source>
        <dbReference type="ARBA" id="ARBA00012418"/>
    </source>
</evidence>
<dbReference type="GO" id="GO:0005737">
    <property type="term" value="C:cytoplasm"/>
    <property type="evidence" value="ECO:0007669"/>
    <property type="project" value="UniProtKB-ARBA"/>
</dbReference>